<evidence type="ECO:0000313" key="3">
    <source>
        <dbReference type="Proteomes" id="UP000054498"/>
    </source>
</evidence>
<feature type="region of interest" description="Disordered" evidence="1">
    <location>
        <begin position="1"/>
        <end position="66"/>
    </location>
</feature>
<dbReference type="KEGG" id="mng:MNEG_16245"/>
<feature type="compositionally biased region" description="Low complexity" evidence="1">
    <location>
        <begin position="1"/>
        <end position="14"/>
    </location>
</feature>
<reference evidence="2 3" key="1">
    <citation type="journal article" date="2013" name="BMC Genomics">
        <title>Reconstruction of the lipid metabolism for the microalga Monoraphidium neglectum from its genome sequence reveals characteristics suitable for biofuel production.</title>
        <authorList>
            <person name="Bogen C."/>
            <person name="Al-Dilaimi A."/>
            <person name="Albersmeier A."/>
            <person name="Wichmann J."/>
            <person name="Grundmann M."/>
            <person name="Rupp O."/>
            <person name="Lauersen K.J."/>
            <person name="Blifernez-Klassen O."/>
            <person name="Kalinowski J."/>
            <person name="Goesmann A."/>
            <person name="Mussgnug J.H."/>
            <person name="Kruse O."/>
        </authorList>
    </citation>
    <scope>NUCLEOTIDE SEQUENCE [LARGE SCALE GENOMIC DNA]</scope>
    <source>
        <strain evidence="2 3">SAG 48.87</strain>
    </source>
</reference>
<feature type="non-terminal residue" evidence="2">
    <location>
        <position position="1"/>
    </location>
</feature>
<protein>
    <submittedName>
        <fullName evidence="2">Uncharacterized protein</fullName>
    </submittedName>
</protein>
<name>A0A0D2K6C5_9CHLO</name>
<dbReference type="Proteomes" id="UP000054498">
    <property type="component" value="Unassembled WGS sequence"/>
</dbReference>
<dbReference type="EMBL" id="KK106366">
    <property type="protein sequence ID" value="KIY91718.1"/>
    <property type="molecule type" value="Genomic_DNA"/>
</dbReference>
<organism evidence="2 3">
    <name type="scientific">Monoraphidium neglectum</name>
    <dbReference type="NCBI Taxonomy" id="145388"/>
    <lineage>
        <taxon>Eukaryota</taxon>
        <taxon>Viridiplantae</taxon>
        <taxon>Chlorophyta</taxon>
        <taxon>core chlorophytes</taxon>
        <taxon>Chlorophyceae</taxon>
        <taxon>CS clade</taxon>
        <taxon>Sphaeropleales</taxon>
        <taxon>Selenastraceae</taxon>
        <taxon>Monoraphidium</taxon>
    </lineage>
</organism>
<keyword evidence="3" id="KW-1185">Reference proteome</keyword>
<sequence>GRARWRAAAGGTQRAARRHRGSGRRSRRRRRARKGFRDRAAAQTWARSQRAAAGTRSCNHKPPHTL</sequence>
<evidence type="ECO:0000256" key="1">
    <source>
        <dbReference type="SAM" id="MobiDB-lite"/>
    </source>
</evidence>
<proteinExistence type="predicted"/>
<feature type="non-terminal residue" evidence="2">
    <location>
        <position position="66"/>
    </location>
</feature>
<gene>
    <name evidence="2" type="ORF">MNEG_16245</name>
</gene>
<evidence type="ECO:0000313" key="2">
    <source>
        <dbReference type="EMBL" id="KIY91718.1"/>
    </source>
</evidence>
<accession>A0A0D2K6C5</accession>
<dbReference type="AlphaFoldDB" id="A0A0D2K6C5"/>
<feature type="compositionally biased region" description="Basic residues" evidence="1">
    <location>
        <begin position="15"/>
        <end position="34"/>
    </location>
</feature>
<dbReference type="GeneID" id="25733985"/>
<dbReference type="RefSeq" id="XP_013890738.1">
    <property type="nucleotide sequence ID" value="XM_014035284.1"/>
</dbReference>